<dbReference type="SUPFAM" id="SSF57196">
    <property type="entry name" value="EGF/Laminin"/>
    <property type="match status" value="1"/>
</dbReference>
<dbReference type="Proteomes" id="UP000663829">
    <property type="component" value="Unassembled WGS sequence"/>
</dbReference>
<evidence type="ECO:0000313" key="14">
    <source>
        <dbReference type="Proteomes" id="UP000663829"/>
    </source>
</evidence>
<dbReference type="GO" id="GO:0016020">
    <property type="term" value="C:membrane"/>
    <property type="evidence" value="ECO:0007669"/>
    <property type="project" value="UniProtKB-SubCell"/>
</dbReference>
<accession>A0A815GXB7</accession>
<feature type="disulfide bond" evidence="8">
    <location>
        <begin position="214"/>
        <end position="223"/>
    </location>
</feature>
<dbReference type="PROSITE" id="PS00022">
    <property type="entry name" value="EGF_1"/>
    <property type="match status" value="5"/>
</dbReference>
<feature type="domain" description="EGF-like" evidence="10">
    <location>
        <begin position="186"/>
        <end position="224"/>
    </location>
</feature>
<evidence type="ECO:0000256" key="4">
    <source>
        <dbReference type="ARBA" id="ARBA00022737"/>
    </source>
</evidence>
<keyword evidence="7 8" id="KW-1015">Disulfide bond</keyword>
<evidence type="ECO:0008006" key="15">
    <source>
        <dbReference type="Google" id="ProtNLM"/>
    </source>
</evidence>
<dbReference type="EMBL" id="CAJNOQ010014675">
    <property type="protein sequence ID" value="CAF1346335.1"/>
    <property type="molecule type" value="Genomic_DNA"/>
</dbReference>
<dbReference type="InterPro" id="IPR000742">
    <property type="entry name" value="EGF"/>
</dbReference>
<evidence type="ECO:0000313" key="13">
    <source>
        <dbReference type="EMBL" id="CAF4212471.1"/>
    </source>
</evidence>
<dbReference type="InterPro" id="IPR017452">
    <property type="entry name" value="GPCR_Rhodpsn_7TM"/>
</dbReference>
<feature type="disulfide bond" evidence="8">
    <location>
        <begin position="190"/>
        <end position="200"/>
    </location>
</feature>
<feature type="transmembrane region" description="Helical" evidence="9">
    <location>
        <begin position="655"/>
        <end position="673"/>
    </location>
</feature>
<evidence type="ECO:0000256" key="3">
    <source>
        <dbReference type="ARBA" id="ARBA00022692"/>
    </source>
</evidence>
<reference evidence="12" key="1">
    <citation type="submission" date="2021-02" db="EMBL/GenBank/DDBJ databases">
        <authorList>
            <person name="Nowell W R."/>
        </authorList>
    </citation>
    <scope>NUCLEOTIDE SEQUENCE</scope>
</reference>
<dbReference type="PROSITE" id="PS01186">
    <property type="entry name" value="EGF_2"/>
    <property type="match status" value="1"/>
</dbReference>
<proteinExistence type="predicted"/>
<dbReference type="PROSITE" id="PS50026">
    <property type="entry name" value="EGF_3"/>
    <property type="match status" value="2"/>
</dbReference>
<keyword evidence="4" id="KW-0677">Repeat</keyword>
<dbReference type="InterPro" id="IPR051022">
    <property type="entry name" value="Notch_Cell-Fate_Det"/>
</dbReference>
<comment type="caution">
    <text evidence="8">Lacks conserved residue(s) required for the propagation of feature annotation.</text>
</comment>
<evidence type="ECO:0000313" key="12">
    <source>
        <dbReference type="EMBL" id="CAF1346335.1"/>
    </source>
</evidence>
<comment type="subcellular location">
    <subcellularLocation>
        <location evidence="1">Membrane</location>
    </subcellularLocation>
</comment>
<feature type="transmembrane region" description="Helical" evidence="9">
    <location>
        <begin position="710"/>
        <end position="732"/>
    </location>
</feature>
<keyword evidence="5 9" id="KW-1133">Transmembrane helix</keyword>
<gene>
    <name evidence="12" type="ORF">GPM918_LOCUS30684</name>
    <name evidence="13" type="ORF">SRO942_LOCUS31305</name>
</gene>
<keyword evidence="6 9" id="KW-0472">Membrane</keyword>
<feature type="domain" description="G-protein coupled receptors family 1 profile" evidence="11">
    <location>
        <begin position="551"/>
        <end position="809"/>
    </location>
</feature>
<evidence type="ECO:0000256" key="7">
    <source>
        <dbReference type="ARBA" id="ARBA00023157"/>
    </source>
</evidence>
<feature type="disulfide bond" evidence="8">
    <location>
        <begin position="290"/>
        <end position="299"/>
    </location>
</feature>
<feature type="transmembrane region" description="Helical" evidence="9">
    <location>
        <begin position="758"/>
        <end position="778"/>
    </location>
</feature>
<dbReference type="PROSITE" id="PS50262">
    <property type="entry name" value="G_PROTEIN_RECEP_F1_2"/>
    <property type="match status" value="1"/>
</dbReference>
<feature type="non-terminal residue" evidence="12">
    <location>
        <position position="1"/>
    </location>
</feature>
<evidence type="ECO:0000259" key="10">
    <source>
        <dbReference type="PROSITE" id="PS50026"/>
    </source>
</evidence>
<dbReference type="Gene3D" id="2.10.25.10">
    <property type="entry name" value="Laminin"/>
    <property type="match status" value="1"/>
</dbReference>
<sequence>VENQKVPSVKELSSVEKEYSDNDTSVEEYIDDPHLLWSCNHGILVYHSIEKEKCLCPAQYYGVHCEYQSQRLSITMRTRKQSALENQLTFKLHIYLIDYNDQKILSYEQIPYLCFVEQSFTLLYDRQSKPLNKTYVVRIDIFSLKISTKQKPIEYRTSYYYSINYLFLPIQHLTIDIMIPENNSQPQLSCSLQCGKYGDCYAYFNQATEFYCRCHPGWTGKTCEEQYKCQCSQGSLCVGVNHRTNQSICICQLDRTGPLCYIDQTCDFCENGGTCIQLYGRANTGFRCLCTDEYFGDTCNTPKYQIILNGIDQIQASSVLLHFIKVDKYDGNERQTVFKKINNLYQTMLKIYYADDYHLVYLEITSVHQTRREYYLIILHNKTIDRATIVKTVFLPIEQYCPSIYDIKQNVTSIDDRFKRLKYYHQICQKNLKLKCFYDEKQMCLCTAESHLTDCFNYNHNQTYNCNDYNYCLNQGQCFQDKLACPRESLCVCDNCYFGSRCQFTTIGYALSLDSIIGYHIQPYVPVNRQPSSIKLGIALTVIMFIIGIMLNILSAITFNQKSTHCFGCGYYLLAATITSLMTITVFTAKYWFLLMMQMKLITNYKFLNVNCRLIEFLLKFLPPTVDCLYACVAIERSVNVTLGTSFKKSKSTHAAKFVIIIVILFNILSAIHDLTHRRLIEDTEEERQWCIVTYQHLKWLQWLNSSLNIIQFVAPFLINIISALVIITTATRRRTTSQSRMTYCEHLNDQFHQNKHLLISPLILTLLAVPRLIISFFSGCMKSQRQPWLFFAGYFISFIPPMTTFLIFVVPSKSYTKEFKQTMKRYDKLVKRHFTLQ</sequence>
<feature type="transmembrane region" description="Helical" evidence="9">
    <location>
        <begin position="536"/>
        <end position="559"/>
    </location>
</feature>
<feature type="transmembrane region" description="Helical" evidence="9">
    <location>
        <begin position="790"/>
        <end position="811"/>
    </location>
</feature>
<keyword evidence="3 9" id="KW-0812">Transmembrane</keyword>
<evidence type="ECO:0000256" key="1">
    <source>
        <dbReference type="ARBA" id="ARBA00004370"/>
    </source>
</evidence>
<dbReference type="SUPFAM" id="SSF81321">
    <property type="entry name" value="Family A G protein-coupled receptor-like"/>
    <property type="match status" value="1"/>
</dbReference>
<evidence type="ECO:0000256" key="6">
    <source>
        <dbReference type="ARBA" id="ARBA00023136"/>
    </source>
</evidence>
<feature type="domain" description="EGF-like" evidence="10">
    <location>
        <begin position="262"/>
        <end position="300"/>
    </location>
</feature>
<comment type="caution">
    <text evidence="12">The sequence shown here is derived from an EMBL/GenBank/DDBJ whole genome shotgun (WGS) entry which is preliminary data.</text>
</comment>
<dbReference type="OrthoDB" id="10062576at2759"/>
<evidence type="ECO:0000256" key="2">
    <source>
        <dbReference type="ARBA" id="ARBA00022536"/>
    </source>
</evidence>
<dbReference type="Proteomes" id="UP000681722">
    <property type="component" value="Unassembled WGS sequence"/>
</dbReference>
<keyword evidence="2 8" id="KW-0245">EGF-like domain</keyword>
<evidence type="ECO:0000259" key="11">
    <source>
        <dbReference type="PROSITE" id="PS50262"/>
    </source>
</evidence>
<dbReference type="PANTHER" id="PTHR24049">
    <property type="entry name" value="CRUMBS FAMILY MEMBER"/>
    <property type="match status" value="1"/>
</dbReference>
<feature type="transmembrane region" description="Helical" evidence="9">
    <location>
        <begin position="571"/>
        <end position="594"/>
    </location>
</feature>
<evidence type="ECO:0000256" key="8">
    <source>
        <dbReference type="PROSITE-ProRule" id="PRU00076"/>
    </source>
</evidence>
<protein>
    <recommendedName>
        <fullName evidence="15">EGF-like domain-containing protein</fullName>
    </recommendedName>
</protein>
<dbReference type="Gene3D" id="1.20.1070.10">
    <property type="entry name" value="Rhodopsin 7-helix transmembrane proteins"/>
    <property type="match status" value="1"/>
</dbReference>
<organism evidence="12 14">
    <name type="scientific">Didymodactylos carnosus</name>
    <dbReference type="NCBI Taxonomy" id="1234261"/>
    <lineage>
        <taxon>Eukaryota</taxon>
        <taxon>Metazoa</taxon>
        <taxon>Spiralia</taxon>
        <taxon>Gnathifera</taxon>
        <taxon>Rotifera</taxon>
        <taxon>Eurotatoria</taxon>
        <taxon>Bdelloidea</taxon>
        <taxon>Philodinida</taxon>
        <taxon>Philodinidae</taxon>
        <taxon>Didymodactylos</taxon>
    </lineage>
</organism>
<keyword evidence="14" id="KW-1185">Reference proteome</keyword>
<dbReference type="SMART" id="SM00181">
    <property type="entry name" value="EGF"/>
    <property type="match status" value="3"/>
</dbReference>
<dbReference type="AlphaFoldDB" id="A0A815GXB7"/>
<name>A0A815GXB7_9BILA</name>
<evidence type="ECO:0000256" key="9">
    <source>
        <dbReference type="SAM" id="Phobius"/>
    </source>
</evidence>
<dbReference type="EMBL" id="CAJOBC010061821">
    <property type="protein sequence ID" value="CAF4212471.1"/>
    <property type="molecule type" value="Genomic_DNA"/>
</dbReference>
<evidence type="ECO:0000256" key="5">
    <source>
        <dbReference type="ARBA" id="ARBA00022989"/>
    </source>
</evidence>